<evidence type="ECO:0000313" key="2">
    <source>
        <dbReference type="Proteomes" id="UP000886501"/>
    </source>
</evidence>
<reference evidence="1" key="2">
    <citation type="journal article" date="2020" name="Nat. Commun.">
        <title>Large-scale genome sequencing of mycorrhizal fungi provides insights into the early evolution of symbiotic traits.</title>
        <authorList>
            <person name="Miyauchi S."/>
            <person name="Kiss E."/>
            <person name="Kuo A."/>
            <person name="Drula E."/>
            <person name="Kohler A."/>
            <person name="Sanchez-Garcia M."/>
            <person name="Morin E."/>
            <person name="Andreopoulos B."/>
            <person name="Barry K.W."/>
            <person name="Bonito G."/>
            <person name="Buee M."/>
            <person name="Carver A."/>
            <person name="Chen C."/>
            <person name="Cichocki N."/>
            <person name="Clum A."/>
            <person name="Culley D."/>
            <person name="Crous P.W."/>
            <person name="Fauchery L."/>
            <person name="Girlanda M."/>
            <person name="Hayes R.D."/>
            <person name="Keri Z."/>
            <person name="LaButti K."/>
            <person name="Lipzen A."/>
            <person name="Lombard V."/>
            <person name="Magnuson J."/>
            <person name="Maillard F."/>
            <person name="Murat C."/>
            <person name="Nolan M."/>
            <person name="Ohm R.A."/>
            <person name="Pangilinan J."/>
            <person name="Pereira M.F."/>
            <person name="Perotto S."/>
            <person name="Peter M."/>
            <person name="Pfister S."/>
            <person name="Riley R."/>
            <person name="Sitrit Y."/>
            <person name="Stielow J.B."/>
            <person name="Szollosi G."/>
            <person name="Zifcakova L."/>
            <person name="Stursova M."/>
            <person name="Spatafora J.W."/>
            <person name="Tedersoo L."/>
            <person name="Vaario L.M."/>
            <person name="Yamada A."/>
            <person name="Yan M."/>
            <person name="Wang P."/>
            <person name="Xu J."/>
            <person name="Bruns T."/>
            <person name="Baldrian P."/>
            <person name="Vilgalys R."/>
            <person name="Dunand C."/>
            <person name="Henrissat B."/>
            <person name="Grigoriev I.V."/>
            <person name="Hibbett D."/>
            <person name="Nagy L.G."/>
            <person name="Martin F.M."/>
        </authorList>
    </citation>
    <scope>NUCLEOTIDE SEQUENCE</scope>
    <source>
        <strain evidence="1">P2</strain>
    </source>
</reference>
<organism evidence="1 2">
    <name type="scientific">Thelephora ganbajun</name>
    <name type="common">Ganba fungus</name>
    <dbReference type="NCBI Taxonomy" id="370292"/>
    <lineage>
        <taxon>Eukaryota</taxon>
        <taxon>Fungi</taxon>
        <taxon>Dikarya</taxon>
        <taxon>Basidiomycota</taxon>
        <taxon>Agaricomycotina</taxon>
        <taxon>Agaricomycetes</taxon>
        <taxon>Thelephorales</taxon>
        <taxon>Thelephoraceae</taxon>
        <taxon>Thelephora</taxon>
    </lineage>
</organism>
<gene>
    <name evidence="1" type="ORF">BDM02DRAFT_3191141</name>
</gene>
<name>A0ACB6Z2C0_THEGA</name>
<proteinExistence type="predicted"/>
<comment type="caution">
    <text evidence="1">The sequence shown here is derived from an EMBL/GenBank/DDBJ whole genome shotgun (WGS) entry which is preliminary data.</text>
</comment>
<dbReference type="EMBL" id="MU118181">
    <property type="protein sequence ID" value="KAF9643840.1"/>
    <property type="molecule type" value="Genomic_DNA"/>
</dbReference>
<evidence type="ECO:0000313" key="1">
    <source>
        <dbReference type="EMBL" id="KAF9643840.1"/>
    </source>
</evidence>
<dbReference type="Proteomes" id="UP000886501">
    <property type="component" value="Unassembled WGS sequence"/>
</dbReference>
<keyword evidence="2" id="KW-1185">Reference proteome</keyword>
<protein>
    <submittedName>
        <fullName evidence="1">Uncharacterized protein</fullName>
    </submittedName>
</protein>
<reference evidence="1" key="1">
    <citation type="submission" date="2019-10" db="EMBL/GenBank/DDBJ databases">
        <authorList>
            <consortium name="DOE Joint Genome Institute"/>
            <person name="Kuo A."/>
            <person name="Miyauchi S."/>
            <person name="Kiss E."/>
            <person name="Drula E."/>
            <person name="Kohler A."/>
            <person name="Sanchez-Garcia M."/>
            <person name="Andreopoulos B."/>
            <person name="Barry K.W."/>
            <person name="Bonito G."/>
            <person name="Buee M."/>
            <person name="Carver A."/>
            <person name="Chen C."/>
            <person name="Cichocki N."/>
            <person name="Clum A."/>
            <person name="Culley D."/>
            <person name="Crous P.W."/>
            <person name="Fauchery L."/>
            <person name="Girlanda M."/>
            <person name="Hayes R."/>
            <person name="Keri Z."/>
            <person name="Labutti K."/>
            <person name="Lipzen A."/>
            <person name="Lombard V."/>
            <person name="Magnuson J."/>
            <person name="Maillard F."/>
            <person name="Morin E."/>
            <person name="Murat C."/>
            <person name="Nolan M."/>
            <person name="Ohm R."/>
            <person name="Pangilinan J."/>
            <person name="Pereira M."/>
            <person name="Perotto S."/>
            <person name="Peter M."/>
            <person name="Riley R."/>
            <person name="Sitrit Y."/>
            <person name="Stielow B."/>
            <person name="Szollosi G."/>
            <person name="Zifcakova L."/>
            <person name="Stursova M."/>
            <person name="Spatafora J.W."/>
            <person name="Tedersoo L."/>
            <person name="Vaario L.-M."/>
            <person name="Yamada A."/>
            <person name="Yan M."/>
            <person name="Wang P."/>
            <person name="Xu J."/>
            <person name="Bruns T."/>
            <person name="Baldrian P."/>
            <person name="Vilgalys R."/>
            <person name="Henrissat B."/>
            <person name="Grigoriev I.V."/>
            <person name="Hibbett D."/>
            <person name="Nagy L.G."/>
            <person name="Martin F.M."/>
        </authorList>
    </citation>
    <scope>NUCLEOTIDE SEQUENCE</scope>
    <source>
        <strain evidence="1">P2</strain>
    </source>
</reference>
<sequence>MADTLQITEKLPPELLEKVFAYTSVPDILRLKQVGKQSDYTQRSQLNFGHPLLCQVNHYLRSFVQDSPYIKNRIDLFTAGLEDNPAVNLTLADKRKAFYEHRMKWRTLEPVKKWQRTIGSIFNTGSRATALGVYAFIADSKEFVEFITLESVSRGIPRKEWKLPLPDFALSDFAINPQADVLVVVVRKRAGEYTLHLLSMTSGQPHPAAENPIISYPYSFRPGREIEVHSISVTNSRLAILLGPETYGMDMTVWDWRTGRIVLQRSNPRYQQLIFVDEHWLALFLGSWKRDPSRLLIFDTERGSIMNPIETSFFFSSAYPKAPTWYISSEPCSHTPSPDELMTAPFYSDPSQRILAMYFGRCDACHIINIEQLLELAREQVYQEVEWEEWRTHAVEVPVGEEDCIGHIWVSGCRLFCTVSDGLGSEGDALSYLRVYGFGHAGRAKHLHALDRASEDGGTRWISPILEEHELPWDILGFYDVTVGHDSILFCVEDIIDGELVAVLHVWSL</sequence>
<accession>A0ACB6Z2C0</accession>